<evidence type="ECO:0000313" key="1">
    <source>
        <dbReference type="EMBL" id="JAD54360.1"/>
    </source>
</evidence>
<accession>A0A0A9AZK1</accession>
<dbReference type="EMBL" id="GBRH01243535">
    <property type="protein sequence ID" value="JAD54360.1"/>
    <property type="molecule type" value="Transcribed_RNA"/>
</dbReference>
<dbReference type="AlphaFoldDB" id="A0A0A9AZK1"/>
<name>A0A0A9AZK1_ARUDO</name>
<sequence>MSSGIPSRGGARTEAPLHGQYPFFESCSPSVRDKFSTTTTIWRRWHPTLLSKPPVGGVNHVLDVCSVPERTGLQHAVS</sequence>
<reference evidence="1" key="2">
    <citation type="journal article" date="2015" name="Data Brief">
        <title>Shoot transcriptome of the giant reed, Arundo donax.</title>
        <authorList>
            <person name="Barrero R.A."/>
            <person name="Guerrero F.D."/>
            <person name="Moolhuijzen P."/>
            <person name="Goolsby J.A."/>
            <person name="Tidwell J."/>
            <person name="Bellgard S.E."/>
            <person name="Bellgard M.I."/>
        </authorList>
    </citation>
    <scope>NUCLEOTIDE SEQUENCE</scope>
    <source>
        <tissue evidence="1">Shoot tissue taken approximately 20 cm above the soil surface</tissue>
    </source>
</reference>
<proteinExistence type="predicted"/>
<reference evidence="1" key="1">
    <citation type="submission" date="2014-09" db="EMBL/GenBank/DDBJ databases">
        <authorList>
            <person name="Magalhaes I.L.F."/>
            <person name="Oliveira U."/>
            <person name="Santos F.R."/>
            <person name="Vidigal T.H.D.A."/>
            <person name="Brescovit A.D."/>
            <person name="Santos A.J."/>
        </authorList>
    </citation>
    <scope>NUCLEOTIDE SEQUENCE</scope>
    <source>
        <tissue evidence="1">Shoot tissue taken approximately 20 cm above the soil surface</tissue>
    </source>
</reference>
<organism evidence="1">
    <name type="scientific">Arundo donax</name>
    <name type="common">Giant reed</name>
    <name type="synonym">Donax arundinaceus</name>
    <dbReference type="NCBI Taxonomy" id="35708"/>
    <lineage>
        <taxon>Eukaryota</taxon>
        <taxon>Viridiplantae</taxon>
        <taxon>Streptophyta</taxon>
        <taxon>Embryophyta</taxon>
        <taxon>Tracheophyta</taxon>
        <taxon>Spermatophyta</taxon>
        <taxon>Magnoliopsida</taxon>
        <taxon>Liliopsida</taxon>
        <taxon>Poales</taxon>
        <taxon>Poaceae</taxon>
        <taxon>PACMAD clade</taxon>
        <taxon>Arundinoideae</taxon>
        <taxon>Arundineae</taxon>
        <taxon>Arundo</taxon>
    </lineage>
</organism>
<protein>
    <submittedName>
        <fullName evidence="1">Uncharacterized protein</fullName>
    </submittedName>
</protein>